<dbReference type="PRINTS" id="PR00725">
    <property type="entry name" value="DADACBPTASE1"/>
</dbReference>
<comment type="similarity">
    <text evidence="1 7">Belongs to the peptidase S11 family.</text>
</comment>
<dbReference type="GO" id="GO:0004180">
    <property type="term" value="F:carboxypeptidase activity"/>
    <property type="evidence" value="ECO:0007669"/>
    <property type="project" value="UniProtKB-KW"/>
</dbReference>
<reference evidence="10 11" key="1">
    <citation type="submission" date="2023-10" db="EMBL/GenBank/DDBJ databases">
        <title>Eight complete genome sequences of bacteria isolated from laboratory stock of Giant Kelp gametophytes.</title>
        <authorList>
            <person name="Tolentino B."/>
            <person name="Nuzhdin S."/>
        </authorList>
    </citation>
    <scope>NUCLEOTIDE SEQUENCE [LARGE SCALE GENOMIC DNA]</scope>
    <source>
        <strain evidence="10 11">LC.270.F.C4</strain>
    </source>
</reference>
<evidence type="ECO:0000256" key="6">
    <source>
        <dbReference type="ARBA" id="ARBA00023316"/>
    </source>
</evidence>
<protein>
    <submittedName>
        <fullName evidence="10">D-alanyl-D-alanine carboxypeptidase family protein</fullName>
        <ecNumber evidence="10">3.4.-.-</ecNumber>
    </submittedName>
</protein>
<dbReference type="InterPro" id="IPR018044">
    <property type="entry name" value="Peptidase_S11"/>
</dbReference>
<evidence type="ECO:0000256" key="8">
    <source>
        <dbReference type="SAM" id="MobiDB-lite"/>
    </source>
</evidence>
<evidence type="ECO:0000256" key="3">
    <source>
        <dbReference type="ARBA" id="ARBA00022801"/>
    </source>
</evidence>
<evidence type="ECO:0000256" key="2">
    <source>
        <dbReference type="ARBA" id="ARBA00022729"/>
    </source>
</evidence>
<evidence type="ECO:0000259" key="9">
    <source>
        <dbReference type="Pfam" id="PF00768"/>
    </source>
</evidence>
<gene>
    <name evidence="10" type="ORF">R1T40_13235</name>
</gene>
<dbReference type="Proteomes" id="UP001302666">
    <property type="component" value="Chromosome"/>
</dbReference>
<keyword evidence="11" id="KW-1185">Reference proteome</keyword>
<dbReference type="PANTHER" id="PTHR21581">
    <property type="entry name" value="D-ALANYL-D-ALANINE CARBOXYPEPTIDASE"/>
    <property type="match status" value="1"/>
</dbReference>
<keyword evidence="5" id="KW-0573">Peptidoglycan synthesis</keyword>
<dbReference type="RefSeq" id="WP_317384445.1">
    <property type="nucleotide sequence ID" value="NZ_CP136704.1"/>
</dbReference>
<sequence length="567" mass="61064">MAVIFQVDGGRPSSFWAGLDRVKRRNAGQTILKTATRACRRAAQGLALAVGMVALQPEVARAAPYAAMVMDARTGEVLHSRNADTRLHPASLTKMMTLYIAFEAVRNGEIDLDTMITVSRNAEAEPPSELGLRRGQKIALRYLIRAAAVKSANDAATAIGESISGSEAAFARRMNRTAKALGMTRTTFKNAHGLTASGHLSTARDMSLLGRHMLYDYPEYYNLFSRRSTNAGMKVVYNTNRRFLAAYRGADGIKTGYTRAAGFNLVSSAKRGDERIIATVFGGTSTAARNAKIAELLDLGFRRAPAYAKLQKPSLPPYTGNSGLGVRLAEEDSHGLAGKTIRVSGVISETLRPRARPVPEVDPAMLVAEAVVPEQDATEEVEDIQVAALDTDALQSGITSALLEVTEVSEVSAIQPVARPDSRQSDIEGEDALKAEISTAVAKAVSAPTPTQRRYTGPRPQVRPSSLETQVASVEEEPVVVTRLSTSGGRYWGINVGRYPNRFQAEKVLLRTALAEMETLDGSLRKVVQNPRGFDANFLGMTKEGAALACRRLNSRNVTCETLGPAS</sequence>
<evidence type="ECO:0000313" key="10">
    <source>
        <dbReference type="EMBL" id="WOI31925.1"/>
    </source>
</evidence>
<keyword evidence="3 10" id="KW-0378">Hydrolase</keyword>
<evidence type="ECO:0000256" key="1">
    <source>
        <dbReference type="ARBA" id="ARBA00007164"/>
    </source>
</evidence>
<dbReference type="EMBL" id="CP136704">
    <property type="protein sequence ID" value="WOI31925.1"/>
    <property type="molecule type" value="Genomic_DNA"/>
</dbReference>
<feature type="domain" description="Peptidase S11 D-alanyl-D-alanine carboxypeptidase A N-terminal" evidence="9">
    <location>
        <begin position="63"/>
        <end position="283"/>
    </location>
</feature>
<keyword evidence="10" id="KW-0121">Carboxypeptidase</keyword>
<evidence type="ECO:0000256" key="4">
    <source>
        <dbReference type="ARBA" id="ARBA00022960"/>
    </source>
</evidence>
<keyword evidence="6" id="KW-0961">Cell wall biogenesis/degradation</keyword>
<evidence type="ECO:0000256" key="5">
    <source>
        <dbReference type="ARBA" id="ARBA00022984"/>
    </source>
</evidence>
<dbReference type="Gene3D" id="3.40.710.10">
    <property type="entry name" value="DD-peptidase/beta-lactamase superfamily"/>
    <property type="match status" value="1"/>
</dbReference>
<dbReference type="EC" id="3.4.-.-" evidence="10"/>
<feature type="region of interest" description="Disordered" evidence="8">
    <location>
        <begin position="443"/>
        <end position="463"/>
    </location>
</feature>
<name>A0ABZ0HD12_TRISK</name>
<dbReference type="Pfam" id="PF00768">
    <property type="entry name" value="Peptidase_S11"/>
    <property type="match status" value="1"/>
</dbReference>
<dbReference type="InterPro" id="IPR012338">
    <property type="entry name" value="Beta-lactam/transpept-like"/>
</dbReference>
<keyword evidence="2" id="KW-0732">Signal</keyword>
<proteinExistence type="inferred from homology"/>
<dbReference type="PANTHER" id="PTHR21581:SF6">
    <property type="entry name" value="TRAFFICKING PROTEIN PARTICLE COMPLEX SUBUNIT 12"/>
    <property type="match status" value="1"/>
</dbReference>
<evidence type="ECO:0000313" key="11">
    <source>
        <dbReference type="Proteomes" id="UP001302666"/>
    </source>
</evidence>
<dbReference type="SUPFAM" id="SSF56601">
    <property type="entry name" value="beta-lactamase/transpeptidase-like"/>
    <property type="match status" value="1"/>
</dbReference>
<accession>A0ABZ0HD12</accession>
<organism evidence="10 11">
    <name type="scientific">Tritonibacter scottomollicae</name>
    <name type="common">Epibacterium scottomollicae</name>
    <dbReference type="NCBI Taxonomy" id="483013"/>
    <lineage>
        <taxon>Bacteria</taxon>
        <taxon>Pseudomonadati</taxon>
        <taxon>Pseudomonadota</taxon>
        <taxon>Alphaproteobacteria</taxon>
        <taxon>Rhodobacterales</taxon>
        <taxon>Paracoccaceae</taxon>
        <taxon>Tritonibacter</taxon>
    </lineage>
</organism>
<evidence type="ECO:0000256" key="7">
    <source>
        <dbReference type="RuleBase" id="RU004016"/>
    </source>
</evidence>
<keyword evidence="4" id="KW-0133">Cell shape</keyword>
<dbReference type="InterPro" id="IPR001967">
    <property type="entry name" value="Peptidase_S11_N"/>
</dbReference>
<keyword evidence="10" id="KW-0645">Protease</keyword>